<proteinExistence type="predicted"/>
<evidence type="ECO:0000313" key="2">
    <source>
        <dbReference type="EMBL" id="ASN83330.1"/>
    </source>
</evidence>
<evidence type="ECO:0000256" key="1">
    <source>
        <dbReference type="SAM" id="Phobius"/>
    </source>
</evidence>
<sequence>MNILFLVLPLLWTALGTAVYGHLFGLSLHTLTQPPTSLQVFGAAWFLLGTALLAAGVAALTRMSRGNRAVLMDLFTALDHVPGQTPAPTDRAAGHTPLELALIYHVTDPFGTRAAARHAEQAQPKL</sequence>
<keyword evidence="1" id="KW-0812">Transmembrane</keyword>
<keyword evidence="1" id="KW-1133">Transmembrane helix</keyword>
<keyword evidence="2" id="KW-0614">Plasmid</keyword>
<keyword evidence="3" id="KW-1185">Reference proteome</keyword>
<evidence type="ECO:0000313" key="3">
    <source>
        <dbReference type="Proteomes" id="UP000259030"/>
    </source>
</evidence>
<dbReference type="EMBL" id="CP021084">
    <property type="protein sequence ID" value="ASN83330.1"/>
    <property type="molecule type" value="Genomic_DNA"/>
</dbReference>
<dbReference type="KEGG" id="dfc:DFI_19220"/>
<feature type="transmembrane region" description="Helical" evidence="1">
    <location>
        <begin position="40"/>
        <end position="60"/>
    </location>
</feature>
<organism evidence="2 3">
    <name type="scientific">Deinococcus ficus</name>
    <dbReference type="NCBI Taxonomy" id="317577"/>
    <lineage>
        <taxon>Bacteria</taxon>
        <taxon>Thermotogati</taxon>
        <taxon>Deinococcota</taxon>
        <taxon>Deinococci</taxon>
        <taxon>Deinococcales</taxon>
        <taxon>Deinococcaceae</taxon>
        <taxon>Deinococcus</taxon>
    </lineage>
</organism>
<protein>
    <submittedName>
        <fullName evidence="2">Uncharacterized protein</fullName>
    </submittedName>
</protein>
<geneLocation type="plasmid" evidence="3">
    <name>pdfi3</name>
</geneLocation>
<reference evidence="2 3" key="1">
    <citation type="submission" date="2017-05" db="EMBL/GenBank/DDBJ databases">
        <title>The complete genome sequence of Deinococcus ficus isolated from the rhizosphere of the Ficus religiosa L. in Taiwan.</title>
        <authorList>
            <person name="Wu K.-M."/>
            <person name="Liao T.-L."/>
            <person name="Liu Y.-M."/>
            <person name="Young C.-C."/>
            <person name="Tsai S.-F."/>
        </authorList>
    </citation>
    <scope>NUCLEOTIDE SEQUENCE [LARGE SCALE GENOMIC DNA]</scope>
    <source>
        <strain evidence="2 3">CC-FR2-10</strain>
        <plasmid evidence="3">pdfi3</plasmid>
    </source>
</reference>
<dbReference type="RefSeq" id="WP_027462769.1">
    <property type="nucleotide sequence ID" value="NZ_CP021084.1"/>
</dbReference>
<name>A0A221T394_9DEIO</name>
<dbReference type="Proteomes" id="UP000259030">
    <property type="component" value="Plasmid pDFI3"/>
</dbReference>
<dbReference type="AlphaFoldDB" id="A0A221T394"/>
<keyword evidence="1" id="KW-0472">Membrane</keyword>
<gene>
    <name evidence="2" type="ORF">DFI_19220</name>
</gene>
<accession>A0A221T394</accession>